<feature type="region of interest" description="Disordered" evidence="1">
    <location>
        <begin position="312"/>
        <end position="342"/>
    </location>
</feature>
<feature type="region of interest" description="Disordered" evidence="1">
    <location>
        <begin position="421"/>
        <end position="453"/>
    </location>
</feature>
<sequence>MRLHTTETCVEDNSPAPAQELCTSSYVAPCCRVDFDDEVIHQAQRFDGVSAARLSACVGPPRLCSQTSQHIADLYRRCNELRRRVEAYDVMLLGSGVSCFHSKSLDHEEEVKNAMSRLETMEDNLRRFVDSMSTTAVRRDRSDIPVECAQALERAVRGGLSVTRLHALEADVHTVQAWSTEFSGVLLRVKEMDVESSPLKAKEVQWAQGTAQQTSREVESIVNSLMSLNQKLEDRTTEITSRLCALEVHQKNTFGEEVALLSARVDALGTMLENDKKAMSETLKEMEGFTASIGSSADRAIQRVVQEIARELQSSGVSSDMSSSILSRDTSPDNPPPSLLGVPLSPRAFLDATTTIQAPSAEHGARQPCCRSVLGRSPRVQTDFRACSSAYAPSKQVMLTPGFGVPSFGAVDSVPQGPCFQHGVGNASSQRRRSSPKRWTSTQGGTDGDVNIPDVGPICQHASGYSGSSIPSCRVTLPPRVIDPVSPALKENLQELVSAIHRTLAGQEDMAIFAASKPFVATSDARQAA</sequence>
<name>A0A7S1ATA9_NOCSC</name>
<evidence type="ECO:0000313" key="2">
    <source>
        <dbReference type="EMBL" id="CAD8864220.1"/>
    </source>
</evidence>
<evidence type="ECO:0000256" key="1">
    <source>
        <dbReference type="SAM" id="MobiDB-lite"/>
    </source>
</evidence>
<accession>A0A7S1ATA9</accession>
<dbReference type="EMBL" id="HBFQ01054253">
    <property type="protein sequence ID" value="CAD8864220.1"/>
    <property type="molecule type" value="Transcribed_RNA"/>
</dbReference>
<dbReference type="AlphaFoldDB" id="A0A7S1ATA9"/>
<feature type="compositionally biased region" description="Low complexity" evidence="1">
    <location>
        <begin position="314"/>
        <end position="329"/>
    </location>
</feature>
<gene>
    <name evidence="2" type="ORF">NSCI0253_LOCUS38575</name>
</gene>
<reference evidence="2" key="1">
    <citation type="submission" date="2021-01" db="EMBL/GenBank/DDBJ databases">
        <authorList>
            <person name="Corre E."/>
            <person name="Pelletier E."/>
            <person name="Niang G."/>
            <person name="Scheremetjew M."/>
            <person name="Finn R."/>
            <person name="Kale V."/>
            <person name="Holt S."/>
            <person name="Cochrane G."/>
            <person name="Meng A."/>
            <person name="Brown T."/>
            <person name="Cohen L."/>
        </authorList>
    </citation>
    <scope>NUCLEOTIDE SEQUENCE</scope>
</reference>
<protein>
    <submittedName>
        <fullName evidence="2">Uncharacterized protein</fullName>
    </submittedName>
</protein>
<proteinExistence type="predicted"/>
<organism evidence="2">
    <name type="scientific">Noctiluca scintillans</name>
    <name type="common">Sea sparkle</name>
    <name type="synonym">Red tide dinoflagellate</name>
    <dbReference type="NCBI Taxonomy" id="2966"/>
    <lineage>
        <taxon>Eukaryota</taxon>
        <taxon>Sar</taxon>
        <taxon>Alveolata</taxon>
        <taxon>Dinophyceae</taxon>
        <taxon>Noctilucales</taxon>
        <taxon>Noctilucaceae</taxon>
        <taxon>Noctiluca</taxon>
    </lineage>
</organism>